<reference evidence="8" key="1">
    <citation type="submission" date="2023-10" db="EMBL/GenBank/DDBJ databases">
        <title>Genome assembly of Pristionchus species.</title>
        <authorList>
            <person name="Yoshida K."/>
            <person name="Sommer R.J."/>
        </authorList>
    </citation>
    <scope>NUCLEOTIDE SEQUENCE</scope>
    <source>
        <strain evidence="8">RS0144</strain>
    </source>
</reference>
<feature type="non-terminal residue" evidence="8">
    <location>
        <position position="1"/>
    </location>
</feature>
<dbReference type="Proteomes" id="UP001432027">
    <property type="component" value="Unassembled WGS sequence"/>
</dbReference>
<organism evidence="8 9">
    <name type="scientific">Pristionchus entomophagus</name>
    <dbReference type="NCBI Taxonomy" id="358040"/>
    <lineage>
        <taxon>Eukaryota</taxon>
        <taxon>Metazoa</taxon>
        <taxon>Ecdysozoa</taxon>
        <taxon>Nematoda</taxon>
        <taxon>Chromadorea</taxon>
        <taxon>Rhabditida</taxon>
        <taxon>Rhabditina</taxon>
        <taxon>Diplogasteromorpha</taxon>
        <taxon>Diplogasteroidea</taxon>
        <taxon>Neodiplogasteridae</taxon>
        <taxon>Pristionchus</taxon>
    </lineage>
</organism>
<keyword evidence="3" id="KW-0328">Glycosyltransferase</keyword>
<evidence type="ECO:0000256" key="4">
    <source>
        <dbReference type="ARBA" id="ARBA00022679"/>
    </source>
</evidence>
<dbReference type="EMBL" id="BTSX01000002">
    <property type="protein sequence ID" value="GMS82393.1"/>
    <property type="molecule type" value="Genomic_DNA"/>
</dbReference>
<sequence length="136" mass="15744">TADQFRNARQVERNGVGVMLRKEELADSKILEEAITTILTDQSYRRNARKLAQTIADRPFSMKDVFIRNMEFLAKHGPLRRLDHLGAKFSIIQYYLLDLVFTVTFAALIIALLMLAAIRRALNYFRRIKVSKIKSN</sequence>
<dbReference type="GO" id="GO:0015020">
    <property type="term" value="F:glucuronosyltransferase activity"/>
    <property type="evidence" value="ECO:0007669"/>
    <property type="project" value="UniProtKB-EC"/>
</dbReference>
<comment type="caution">
    <text evidence="8">The sequence shown here is derived from an EMBL/GenBank/DDBJ whole genome shotgun (WGS) entry which is preliminary data.</text>
</comment>
<comment type="catalytic activity">
    <reaction evidence="6">
        <text>glucuronate acceptor + UDP-alpha-D-glucuronate = acceptor beta-D-glucuronoside + UDP + H(+)</text>
        <dbReference type="Rhea" id="RHEA:21032"/>
        <dbReference type="ChEBI" id="CHEBI:15378"/>
        <dbReference type="ChEBI" id="CHEBI:58052"/>
        <dbReference type="ChEBI" id="CHEBI:58223"/>
        <dbReference type="ChEBI" id="CHEBI:132367"/>
        <dbReference type="ChEBI" id="CHEBI:132368"/>
        <dbReference type="EC" id="2.4.1.17"/>
    </reaction>
</comment>
<dbReference type="Pfam" id="PF00201">
    <property type="entry name" value="UDPGT"/>
    <property type="match status" value="1"/>
</dbReference>
<gene>
    <name evidence="8" type="ORF">PENTCL1PPCAC_4568</name>
</gene>
<keyword evidence="7" id="KW-1133">Transmembrane helix</keyword>
<protein>
    <recommendedName>
        <fullName evidence="2">glucuronosyltransferase</fullName>
        <ecNumber evidence="2">2.4.1.17</ecNumber>
    </recommendedName>
</protein>
<keyword evidence="7" id="KW-0472">Membrane</keyword>
<keyword evidence="5" id="KW-0732">Signal</keyword>
<dbReference type="AlphaFoldDB" id="A0AAV5SP54"/>
<name>A0AAV5SP54_9BILA</name>
<dbReference type="SUPFAM" id="SSF53756">
    <property type="entry name" value="UDP-Glycosyltransferase/glycogen phosphorylase"/>
    <property type="match status" value="1"/>
</dbReference>
<evidence type="ECO:0000313" key="8">
    <source>
        <dbReference type="EMBL" id="GMS82393.1"/>
    </source>
</evidence>
<evidence type="ECO:0000313" key="9">
    <source>
        <dbReference type="Proteomes" id="UP001432027"/>
    </source>
</evidence>
<evidence type="ECO:0000256" key="7">
    <source>
        <dbReference type="SAM" id="Phobius"/>
    </source>
</evidence>
<dbReference type="PANTHER" id="PTHR48043:SF23">
    <property type="entry name" value="UDP-GLUCURONOSYLTRANSFERASE"/>
    <property type="match status" value="1"/>
</dbReference>
<dbReference type="PANTHER" id="PTHR48043">
    <property type="entry name" value="EG:EG0003.4 PROTEIN-RELATED"/>
    <property type="match status" value="1"/>
</dbReference>
<keyword evidence="7" id="KW-0812">Transmembrane</keyword>
<dbReference type="InterPro" id="IPR050271">
    <property type="entry name" value="UDP-glycosyltransferase"/>
</dbReference>
<keyword evidence="4" id="KW-0808">Transferase</keyword>
<dbReference type="Gene3D" id="3.40.50.2000">
    <property type="entry name" value="Glycogen Phosphorylase B"/>
    <property type="match status" value="1"/>
</dbReference>
<accession>A0AAV5SP54</accession>
<dbReference type="InterPro" id="IPR002213">
    <property type="entry name" value="UDP_glucos_trans"/>
</dbReference>
<feature type="transmembrane region" description="Helical" evidence="7">
    <location>
        <begin position="92"/>
        <end position="118"/>
    </location>
</feature>
<keyword evidence="9" id="KW-1185">Reference proteome</keyword>
<proteinExistence type="inferred from homology"/>
<dbReference type="EC" id="2.4.1.17" evidence="2"/>
<evidence type="ECO:0000256" key="2">
    <source>
        <dbReference type="ARBA" id="ARBA00012544"/>
    </source>
</evidence>
<evidence type="ECO:0000256" key="1">
    <source>
        <dbReference type="ARBA" id="ARBA00009995"/>
    </source>
</evidence>
<evidence type="ECO:0000256" key="5">
    <source>
        <dbReference type="ARBA" id="ARBA00022729"/>
    </source>
</evidence>
<evidence type="ECO:0000256" key="6">
    <source>
        <dbReference type="ARBA" id="ARBA00047475"/>
    </source>
</evidence>
<comment type="similarity">
    <text evidence="1">Belongs to the UDP-glycosyltransferase family.</text>
</comment>
<evidence type="ECO:0000256" key="3">
    <source>
        <dbReference type="ARBA" id="ARBA00022676"/>
    </source>
</evidence>